<dbReference type="Gene3D" id="4.10.60.10">
    <property type="entry name" value="Zinc finger, CCHC-type"/>
    <property type="match status" value="1"/>
</dbReference>
<evidence type="ECO:0000259" key="5">
    <source>
        <dbReference type="PROSITE" id="PS50158"/>
    </source>
</evidence>
<dbReference type="STRING" id="47428.A0A284RXQ6"/>
<gene>
    <name evidence="6" type="ORF">ARMOST_16981</name>
</gene>
<feature type="region of interest" description="Disordered" evidence="3">
    <location>
        <begin position="123"/>
        <end position="165"/>
    </location>
</feature>
<dbReference type="SMART" id="SM00343">
    <property type="entry name" value="ZnF_C2HC"/>
    <property type="match status" value="1"/>
</dbReference>
<keyword evidence="4" id="KW-0472">Membrane</keyword>
<feature type="region of interest" description="Disordered" evidence="3">
    <location>
        <begin position="646"/>
        <end position="686"/>
    </location>
</feature>
<proteinExistence type="predicted"/>
<feature type="region of interest" description="Disordered" evidence="3">
    <location>
        <begin position="201"/>
        <end position="277"/>
    </location>
</feature>
<keyword evidence="7" id="KW-1185">Reference proteome</keyword>
<dbReference type="GO" id="GO:0003676">
    <property type="term" value="F:nucleic acid binding"/>
    <property type="evidence" value="ECO:0007669"/>
    <property type="project" value="InterPro"/>
</dbReference>
<feature type="compositionally biased region" description="Basic and acidic residues" evidence="3">
    <location>
        <begin position="734"/>
        <end position="744"/>
    </location>
</feature>
<reference evidence="7" key="1">
    <citation type="journal article" date="2017" name="Nat. Ecol. Evol.">
        <title>Genome expansion and lineage-specific genetic innovations in the forest pathogenic fungi Armillaria.</title>
        <authorList>
            <person name="Sipos G."/>
            <person name="Prasanna A.N."/>
            <person name="Walter M.C."/>
            <person name="O'Connor E."/>
            <person name="Balint B."/>
            <person name="Krizsan K."/>
            <person name="Kiss B."/>
            <person name="Hess J."/>
            <person name="Varga T."/>
            <person name="Slot J."/>
            <person name="Riley R."/>
            <person name="Boka B."/>
            <person name="Rigling D."/>
            <person name="Barry K."/>
            <person name="Lee J."/>
            <person name="Mihaltcheva S."/>
            <person name="LaButti K."/>
            <person name="Lipzen A."/>
            <person name="Waldron R."/>
            <person name="Moloney N.M."/>
            <person name="Sperisen C."/>
            <person name="Kredics L."/>
            <person name="Vagvoelgyi C."/>
            <person name="Patrignani A."/>
            <person name="Fitzpatrick D."/>
            <person name="Nagy I."/>
            <person name="Doyle S."/>
            <person name="Anderson J.B."/>
            <person name="Grigoriev I.V."/>
            <person name="Gueldener U."/>
            <person name="Muensterkoetter M."/>
            <person name="Nagy L.G."/>
        </authorList>
    </citation>
    <scope>NUCLEOTIDE SEQUENCE [LARGE SCALE GENOMIC DNA]</scope>
    <source>
        <strain evidence="7">C18/9</strain>
    </source>
</reference>
<evidence type="ECO:0000256" key="4">
    <source>
        <dbReference type="SAM" id="Phobius"/>
    </source>
</evidence>
<organism evidence="6 7">
    <name type="scientific">Armillaria ostoyae</name>
    <name type="common">Armillaria root rot fungus</name>
    <dbReference type="NCBI Taxonomy" id="47428"/>
    <lineage>
        <taxon>Eukaryota</taxon>
        <taxon>Fungi</taxon>
        <taxon>Dikarya</taxon>
        <taxon>Basidiomycota</taxon>
        <taxon>Agaricomycotina</taxon>
        <taxon>Agaricomycetes</taxon>
        <taxon>Agaricomycetidae</taxon>
        <taxon>Agaricales</taxon>
        <taxon>Marasmiineae</taxon>
        <taxon>Physalacriaceae</taxon>
        <taxon>Armillaria</taxon>
    </lineage>
</organism>
<evidence type="ECO:0000313" key="6">
    <source>
        <dbReference type="EMBL" id="SJL13537.1"/>
    </source>
</evidence>
<dbReference type="InterPro" id="IPR036875">
    <property type="entry name" value="Znf_CCHC_sf"/>
</dbReference>
<keyword evidence="2" id="KW-0479">Metal-binding</keyword>
<feature type="transmembrane region" description="Helical" evidence="4">
    <location>
        <begin position="12"/>
        <end position="32"/>
    </location>
</feature>
<evidence type="ECO:0000256" key="1">
    <source>
        <dbReference type="ARBA" id="ARBA00022664"/>
    </source>
</evidence>
<dbReference type="InterPro" id="IPR001878">
    <property type="entry name" value="Znf_CCHC"/>
</dbReference>
<evidence type="ECO:0000313" key="7">
    <source>
        <dbReference type="Proteomes" id="UP000219338"/>
    </source>
</evidence>
<dbReference type="PROSITE" id="PS50158">
    <property type="entry name" value="ZF_CCHC"/>
    <property type="match status" value="1"/>
</dbReference>
<accession>A0A284RXQ6</accession>
<feature type="domain" description="CCHC-type" evidence="5">
    <location>
        <begin position="697"/>
        <end position="711"/>
    </location>
</feature>
<feature type="compositionally biased region" description="Polar residues" evidence="3">
    <location>
        <begin position="130"/>
        <end position="140"/>
    </location>
</feature>
<keyword evidence="2" id="KW-0863">Zinc-finger</keyword>
<dbReference type="AlphaFoldDB" id="A0A284RXQ6"/>
<feature type="compositionally biased region" description="Pro residues" evidence="3">
    <location>
        <begin position="233"/>
        <end position="267"/>
    </location>
</feature>
<name>A0A284RXQ6_ARMOS</name>
<feature type="region of interest" description="Disordered" evidence="3">
    <location>
        <begin position="719"/>
        <end position="744"/>
    </location>
</feature>
<feature type="region of interest" description="Disordered" evidence="3">
    <location>
        <begin position="379"/>
        <end position="480"/>
    </location>
</feature>
<sequence>MQITIDFNIRTLIALVATILGITGILTIFLLYRTYKYEIGQFFRRLFQYAPRFPTLAYFSRSTNSDLVYYEHPGNFYSSEPYNHLATPYVDPHDEFVYPTDTWNTGTGDWDTEPSSYYGSGTIPHRHRNPQSGSLSTTIPLTDPEDDPPRTLRAPVPQLPLIGSPDREWSTRLEETLHLHDTGYLASSLMGVDPQARMTMEKAPTPVAQSDEARLSPIILGSTPSPTRRSPVPLQPTIPMSPAPSPPRTPMSPASPPRNEPGAPPTEIPEVSRPLPPPPAPTMDLDEAIWQFLTRKIAVAPPILRNATINDLFHHYTHALLDDPTWLLTTAGWDYMFFTYDMRTSVEYILREEAAVHAATTWNRVHPWNERMEVPPGYEPILAGSPKPMTLTPPTPPRHADVPEYPSRPPSHTGRPVGRHPLAGRYAGGADPGRDQGGHVSPPKADDPKLRSVPRGPGAPMPPDLPNPWDIGTTQTNPWNELKPKIVREPAPFKGESVDVRRFFNQCEMYFKLHQHWLTSSPHRVVFCASRFEGEAYPLYSDFKKAVHDRFYQDADAKLKYQALKKLRQTDFKSGKVFFQKFEELALEADVIDNEGQMAQMIEEAVRKTAKDTIYAQPNCPPDTYKEWKCRILQIDYNWRLNRAARGQQVNRPNNAGTSKGSSGTTTSSANKKMGTGTTYGGRGQPMDIDAINNGECFRCHQKGHISKNCPLQSWNKKKEEVRASMTEPATGSKIEEVKDAAGK</sequence>
<keyword evidence="4" id="KW-0812">Transmembrane</keyword>
<evidence type="ECO:0000256" key="2">
    <source>
        <dbReference type="PROSITE-ProRule" id="PRU00047"/>
    </source>
</evidence>
<keyword evidence="4" id="KW-1133">Transmembrane helix</keyword>
<keyword evidence="1" id="KW-0507">mRNA processing</keyword>
<dbReference type="OrthoDB" id="3069970at2759"/>
<evidence type="ECO:0000256" key="3">
    <source>
        <dbReference type="SAM" id="MobiDB-lite"/>
    </source>
</evidence>
<dbReference type="GO" id="GO:0008270">
    <property type="term" value="F:zinc ion binding"/>
    <property type="evidence" value="ECO:0007669"/>
    <property type="project" value="UniProtKB-KW"/>
</dbReference>
<dbReference type="Proteomes" id="UP000219338">
    <property type="component" value="Unassembled WGS sequence"/>
</dbReference>
<keyword evidence="2" id="KW-0862">Zinc</keyword>
<feature type="compositionally biased region" description="Low complexity" evidence="3">
    <location>
        <begin position="222"/>
        <end position="231"/>
    </location>
</feature>
<dbReference type="GO" id="GO:0006397">
    <property type="term" value="P:mRNA processing"/>
    <property type="evidence" value="ECO:0007669"/>
    <property type="project" value="UniProtKB-KW"/>
</dbReference>
<feature type="compositionally biased region" description="Low complexity" evidence="3">
    <location>
        <begin position="654"/>
        <end position="673"/>
    </location>
</feature>
<dbReference type="EMBL" id="FUEG01000020">
    <property type="protein sequence ID" value="SJL13537.1"/>
    <property type="molecule type" value="Genomic_DNA"/>
</dbReference>
<protein>
    <recommendedName>
        <fullName evidence="5">CCHC-type domain-containing protein</fullName>
    </recommendedName>
</protein>
<feature type="compositionally biased region" description="Pro residues" evidence="3">
    <location>
        <begin position="457"/>
        <end position="466"/>
    </location>
</feature>
<dbReference type="SUPFAM" id="SSF57756">
    <property type="entry name" value="Retrovirus zinc finger-like domains"/>
    <property type="match status" value="1"/>
</dbReference>